<evidence type="ECO:0000313" key="1">
    <source>
        <dbReference type="EMBL" id="PON77827.1"/>
    </source>
</evidence>
<dbReference type="InParanoid" id="A0A2P5DX05"/>
<dbReference type="Proteomes" id="UP000237000">
    <property type="component" value="Unassembled WGS sequence"/>
</dbReference>
<evidence type="ECO:0000313" key="2">
    <source>
        <dbReference type="Proteomes" id="UP000237000"/>
    </source>
</evidence>
<accession>A0A2P5DX05</accession>
<organism evidence="1 2">
    <name type="scientific">Trema orientale</name>
    <name type="common">Charcoal tree</name>
    <name type="synonym">Celtis orientalis</name>
    <dbReference type="NCBI Taxonomy" id="63057"/>
    <lineage>
        <taxon>Eukaryota</taxon>
        <taxon>Viridiplantae</taxon>
        <taxon>Streptophyta</taxon>
        <taxon>Embryophyta</taxon>
        <taxon>Tracheophyta</taxon>
        <taxon>Spermatophyta</taxon>
        <taxon>Magnoliopsida</taxon>
        <taxon>eudicotyledons</taxon>
        <taxon>Gunneridae</taxon>
        <taxon>Pentapetalae</taxon>
        <taxon>rosids</taxon>
        <taxon>fabids</taxon>
        <taxon>Rosales</taxon>
        <taxon>Cannabaceae</taxon>
        <taxon>Trema</taxon>
    </lineage>
</organism>
<keyword evidence="2" id="KW-1185">Reference proteome</keyword>
<name>A0A2P5DX05_TREOI</name>
<comment type="caution">
    <text evidence="1">The sequence shown here is derived from an EMBL/GenBank/DDBJ whole genome shotgun (WGS) entry which is preliminary data.</text>
</comment>
<protein>
    <submittedName>
        <fullName evidence="1">Uncharacterized protein</fullName>
    </submittedName>
</protein>
<dbReference type="AlphaFoldDB" id="A0A2P5DX05"/>
<gene>
    <name evidence="1" type="ORF">TorRG33x02_239430</name>
</gene>
<dbReference type="EMBL" id="JXTC01000244">
    <property type="protein sequence ID" value="PON77827.1"/>
    <property type="molecule type" value="Genomic_DNA"/>
</dbReference>
<sequence>MSCPNQVGEFYWVCRSCCVNPQTEQVMLVLSISQLIVSRVMFGFDGFLQIRHEHDPWTRFATSRLSSSSSKITYFKQRLQSLGKKCRCFLFSFYVVILDKVCIY</sequence>
<feature type="non-terminal residue" evidence="1">
    <location>
        <position position="104"/>
    </location>
</feature>
<proteinExistence type="predicted"/>
<reference evidence="2" key="1">
    <citation type="submission" date="2016-06" db="EMBL/GenBank/DDBJ databases">
        <title>Parallel loss of symbiosis genes in relatives of nitrogen-fixing non-legume Parasponia.</title>
        <authorList>
            <person name="Van Velzen R."/>
            <person name="Holmer R."/>
            <person name="Bu F."/>
            <person name="Rutten L."/>
            <person name="Van Zeijl A."/>
            <person name="Liu W."/>
            <person name="Santuari L."/>
            <person name="Cao Q."/>
            <person name="Sharma T."/>
            <person name="Shen D."/>
            <person name="Roswanjaya Y."/>
            <person name="Wardhani T."/>
            <person name="Kalhor M.S."/>
            <person name="Jansen J."/>
            <person name="Van den Hoogen J."/>
            <person name="Gungor B."/>
            <person name="Hartog M."/>
            <person name="Hontelez J."/>
            <person name="Verver J."/>
            <person name="Yang W.-C."/>
            <person name="Schijlen E."/>
            <person name="Repin R."/>
            <person name="Schilthuizen M."/>
            <person name="Schranz E."/>
            <person name="Heidstra R."/>
            <person name="Miyata K."/>
            <person name="Fedorova E."/>
            <person name="Kohlen W."/>
            <person name="Bisseling T."/>
            <person name="Smit S."/>
            <person name="Geurts R."/>
        </authorList>
    </citation>
    <scope>NUCLEOTIDE SEQUENCE [LARGE SCALE GENOMIC DNA]</scope>
    <source>
        <strain evidence="2">cv. RG33-2</strain>
    </source>
</reference>